<gene>
    <name evidence="5" type="ORF">METZ01_LOCUS443219</name>
</gene>
<dbReference type="PANTHER" id="PTHR11088">
    <property type="entry name" value="TRNA DIMETHYLALLYLTRANSFERASE"/>
    <property type="match status" value="1"/>
</dbReference>
<evidence type="ECO:0000313" key="5">
    <source>
        <dbReference type="EMBL" id="SVD90365.1"/>
    </source>
</evidence>
<sequence length="158" mass="16909">MAVGPVIIVAGPTASGKSDLGLKLAKRFGGVVVNADSLQVYRELRILTARPDDKSEAEVSHRLYGVVSVAERFSVGQWLSLAQHEMDSIHRAGGVPIFVGGTGLYLDVLINGIARIPEVSAKVRLAATKLYEHVGGMTFKARLAERDPKTAARIKSSD</sequence>
<feature type="non-terminal residue" evidence="5">
    <location>
        <position position="158"/>
    </location>
</feature>
<dbReference type="Pfam" id="PF01715">
    <property type="entry name" value="IPPT"/>
    <property type="match status" value="1"/>
</dbReference>
<evidence type="ECO:0000256" key="3">
    <source>
        <dbReference type="ARBA" id="ARBA00022741"/>
    </source>
</evidence>
<comment type="similarity">
    <text evidence="1">Belongs to the IPP transferase family.</text>
</comment>
<keyword evidence="3" id="KW-0547">Nucleotide-binding</keyword>
<dbReference type="GO" id="GO:0052381">
    <property type="term" value="F:tRNA dimethylallyltransferase activity"/>
    <property type="evidence" value="ECO:0007669"/>
    <property type="project" value="TreeGrafter"/>
</dbReference>
<evidence type="ECO:0008006" key="6">
    <source>
        <dbReference type="Google" id="ProtNLM"/>
    </source>
</evidence>
<accession>A0A382Z5L7</accession>
<dbReference type="GO" id="GO:0006400">
    <property type="term" value="P:tRNA modification"/>
    <property type="evidence" value="ECO:0007669"/>
    <property type="project" value="TreeGrafter"/>
</dbReference>
<dbReference type="PANTHER" id="PTHR11088:SF60">
    <property type="entry name" value="TRNA DIMETHYLALLYLTRANSFERASE"/>
    <property type="match status" value="1"/>
</dbReference>
<dbReference type="InterPro" id="IPR027417">
    <property type="entry name" value="P-loop_NTPase"/>
</dbReference>
<evidence type="ECO:0000256" key="4">
    <source>
        <dbReference type="ARBA" id="ARBA00022840"/>
    </source>
</evidence>
<reference evidence="5" key="1">
    <citation type="submission" date="2018-05" db="EMBL/GenBank/DDBJ databases">
        <authorList>
            <person name="Lanie J.A."/>
            <person name="Ng W.-L."/>
            <person name="Kazmierczak K.M."/>
            <person name="Andrzejewski T.M."/>
            <person name="Davidsen T.M."/>
            <person name="Wayne K.J."/>
            <person name="Tettelin H."/>
            <person name="Glass J.I."/>
            <person name="Rusch D."/>
            <person name="Podicherti R."/>
            <person name="Tsui H.-C.T."/>
            <person name="Winkler M.E."/>
        </authorList>
    </citation>
    <scope>NUCLEOTIDE SEQUENCE</scope>
</reference>
<dbReference type="GO" id="GO:0005524">
    <property type="term" value="F:ATP binding"/>
    <property type="evidence" value="ECO:0007669"/>
    <property type="project" value="UniProtKB-KW"/>
</dbReference>
<keyword evidence="2" id="KW-0808">Transferase</keyword>
<dbReference type="EMBL" id="UINC01180929">
    <property type="protein sequence ID" value="SVD90365.1"/>
    <property type="molecule type" value="Genomic_DNA"/>
</dbReference>
<evidence type="ECO:0000256" key="1">
    <source>
        <dbReference type="ARBA" id="ARBA00005842"/>
    </source>
</evidence>
<evidence type="ECO:0000256" key="2">
    <source>
        <dbReference type="ARBA" id="ARBA00022679"/>
    </source>
</evidence>
<keyword evidence="4" id="KW-0067">ATP-binding</keyword>
<protein>
    <recommendedName>
        <fullName evidence="6">tRNA dimethylallyltransferase</fullName>
    </recommendedName>
</protein>
<dbReference type="AlphaFoldDB" id="A0A382Z5L7"/>
<dbReference type="SUPFAM" id="SSF52540">
    <property type="entry name" value="P-loop containing nucleoside triphosphate hydrolases"/>
    <property type="match status" value="1"/>
</dbReference>
<dbReference type="Gene3D" id="3.40.50.300">
    <property type="entry name" value="P-loop containing nucleotide triphosphate hydrolases"/>
    <property type="match status" value="1"/>
</dbReference>
<organism evidence="5">
    <name type="scientific">marine metagenome</name>
    <dbReference type="NCBI Taxonomy" id="408172"/>
    <lineage>
        <taxon>unclassified sequences</taxon>
        <taxon>metagenomes</taxon>
        <taxon>ecological metagenomes</taxon>
    </lineage>
</organism>
<name>A0A382Z5L7_9ZZZZ</name>
<proteinExistence type="inferred from homology"/>
<dbReference type="InterPro" id="IPR039657">
    <property type="entry name" value="Dimethylallyltransferase"/>
</dbReference>